<keyword evidence="2" id="KW-0479">Metal-binding</keyword>
<evidence type="ECO:0000256" key="2">
    <source>
        <dbReference type="ARBA" id="ARBA00022723"/>
    </source>
</evidence>
<keyword evidence="6" id="KW-1185">Reference proteome</keyword>
<evidence type="ECO:0000256" key="1">
    <source>
        <dbReference type="ARBA" id="ARBA00001946"/>
    </source>
</evidence>
<feature type="domain" description="HpcH/HpaI aldolase/citrate lyase" evidence="4">
    <location>
        <begin position="4"/>
        <end position="214"/>
    </location>
</feature>
<reference evidence="5 6" key="1">
    <citation type="journal article" date="2019" name="Int. J. Syst. Evol. Microbiol.">
        <title>The Global Catalogue of Microorganisms (GCM) 10K type strain sequencing project: providing services to taxonomists for standard genome sequencing and annotation.</title>
        <authorList>
            <consortium name="The Broad Institute Genomics Platform"/>
            <consortium name="The Broad Institute Genome Sequencing Center for Infectious Disease"/>
            <person name="Wu L."/>
            <person name="Ma J."/>
        </authorList>
    </citation>
    <scope>NUCLEOTIDE SEQUENCE [LARGE SCALE GENOMIC DNA]</scope>
    <source>
        <strain evidence="5 6">CGMCC 1.15824</strain>
    </source>
</reference>
<organism evidence="5 6">
    <name type="scientific">Saliphagus infecundisoli</name>
    <dbReference type="NCBI Taxonomy" id="1849069"/>
    <lineage>
        <taxon>Archaea</taxon>
        <taxon>Methanobacteriati</taxon>
        <taxon>Methanobacteriota</taxon>
        <taxon>Stenosarchaea group</taxon>
        <taxon>Halobacteria</taxon>
        <taxon>Halobacteriales</taxon>
        <taxon>Natrialbaceae</taxon>
        <taxon>Saliphagus</taxon>
    </lineage>
</organism>
<dbReference type="RefSeq" id="WP_224828649.1">
    <property type="nucleotide sequence ID" value="NZ_JAIVEF010000008.1"/>
</dbReference>
<evidence type="ECO:0000313" key="6">
    <source>
        <dbReference type="Proteomes" id="UP001595925"/>
    </source>
</evidence>
<dbReference type="EMBL" id="JBHSJG010000055">
    <property type="protein sequence ID" value="MFC4989848.1"/>
    <property type="molecule type" value="Genomic_DNA"/>
</dbReference>
<dbReference type="Proteomes" id="UP001595925">
    <property type="component" value="Unassembled WGS sequence"/>
</dbReference>
<comment type="caution">
    <text evidence="5">The sequence shown here is derived from an EMBL/GenBank/DDBJ whole genome shotgun (WGS) entry which is preliminary data.</text>
</comment>
<comment type="cofactor">
    <cofactor evidence="1">
        <name>Mg(2+)</name>
        <dbReference type="ChEBI" id="CHEBI:18420"/>
    </cofactor>
</comment>
<evidence type="ECO:0000259" key="4">
    <source>
        <dbReference type="Pfam" id="PF03328"/>
    </source>
</evidence>
<sequence>MARRSLLFTPGDRPEMMRTALESGADAVIFDLEDAVSPDGKTAAREAVGDLLADAADAESEVCVRVESGRAAEDLDAVLGPNARLDTLVLPKVAAAEDVEAVAALLTNRDSAAGVFALIESARGVLSAHEIAAHDRTEALIFGAEDLAADLGASRSREGTEVLYARQRVVLAAAAYDRDAIDTVFTEFGDSEGLRTETARARRLGYDGKLAIHPDQIEPIHDAFRPDPEEIEWAERVLAAEREAKGGVFEADGEMIDAPLLSRAERILELASAE</sequence>
<evidence type="ECO:0000313" key="5">
    <source>
        <dbReference type="EMBL" id="MFC4989848.1"/>
    </source>
</evidence>
<dbReference type="InterPro" id="IPR005000">
    <property type="entry name" value="Aldolase/citrate-lyase_domain"/>
</dbReference>
<dbReference type="GO" id="GO:0046872">
    <property type="term" value="F:metal ion binding"/>
    <property type="evidence" value="ECO:0007669"/>
    <property type="project" value="UniProtKB-KW"/>
</dbReference>
<keyword evidence="3" id="KW-0460">Magnesium</keyword>
<gene>
    <name evidence="5" type="ORF">ACFPFO_19200</name>
</gene>
<accession>A0ABD5QJE6</accession>
<dbReference type="SUPFAM" id="SSF51621">
    <property type="entry name" value="Phosphoenolpyruvate/pyruvate domain"/>
    <property type="match status" value="1"/>
</dbReference>
<name>A0ABD5QJE6_9EURY</name>
<dbReference type="InterPro" id="IPR040442">
    <property type="entry name" value="Pyrv_kinase-like_dom_sf"/>
</dbReference>
<dbReference type="InterPro" id="IPR015813">
    <property type="entry name" value="Pyrv/PenolPyrv_kinase-like_dom"/>
</dbReference>
<dbReference type="PIRSF" id="PIRSF015582">
    <property type="entry name" value="Cit_lyase_B"/>
    <property type="match status" value="1"/>
</dbReference>
<keyword evidence="5" id="KW-0456">Lyase</keyword>
<dbReference type="InterPro" id="IPR011206">
    <property type="entry name" value="Citrate_lyase_beta/mcl1/mcl2"/>
</dbReference>
<proteinExistence type="predicted"/>
<protein>
    <submittedName>
        <fullName evidence="5">HpcH/HpaI aldolase/citrate lyase family protein</fullName>
    </submittedName>
</protein>
<dbReference type="PANTHER" id="PTHR32308:SF0">
    <property type="entry name" value="HPCH_HPAI ALDOLASE_CITRATE LYASE DOMAIN-CONTAINING PROTEIN"/>
    <property type="match status" value="1"/>
</dbReference>
<dbReference type="PANTHER" id="PTHR32308">
    <property type="entry name" value="LYASE BETA SUBUNIT, PUTATIVE (AFU_ORTHOLOGUE AFUA_4G13030)-RELATED"/>
    <property type="match status" value="1"/>
</dbReference>
<evidence type="ECO:0000256" key="3">
    <source>
        <dbReference type="ARBA" id="ARBA00022842"/>
    </source>
</evidence>
<dbReference type="GO" id="GO:0016829">
    <property type="term" value="F:lyase activity"/>
    <property type="evidence" value="ECO:0007669"/>
    <property type="project" value="UniProtKB-KW"/>
</dbReference>
<dbReference type="Gene3D" id="3.20.20.60">
    <property type="entry name" value="Phosphoenolpyruvate-binding domains"/>
    <property type="match status" value="1"/>
</dbReference>
<dbReference type="Pfam" id="PF03328">
    <property type="entry name" value="HpcH_HpaI"/>
    <property type="match status" value="1"/>
</dbReference>
<dbReference type="AlphaFoldDB" id="A0ABD5QJE6"/>